<proteinExistence type="inferred from homology"/>
<sequence>MPIHRRIDNWYDKLLSIPPSQEDSEQNEGAALNRLPTGIAVAWYGDDFTGAAAVMEVLAFAGVKAMLFFEPPTQQLLAAYPDLQAVGVASTARARSPDWMRRHLPAAFRALADLAPQLLHYKICSTLDSAPDVGSIGCAIEIGADLAGVKTVPVLVAAPQMGRIQIAGELFAEFKGEMYRLDQHPVMSCHPVTPMTEPRPARHIALQSRRIAPQDGADITLISIDCSTDNEERAVGEAIWQDRAEAPFVVGSQGVEYALVRHWIAAGLLEPCPLPAGIGRAKGMVTVSGSVSPVTAEQIAWSRVNGFATIRFNALAACQDDAQLQTEIEQMVEAALAALRDGKDPLIYTAEGPKDPAVKSLTEQARLAGLGMEVVNRRLGDALGRVLDAILRRSDVTRAIVSGGDTSGYAMARLGVFALSALAPTIPGAALFRAHADGPRDGLELALKGGQMGSPDYFGWIRDGGGQR</sequence>
<dbReference type="OrthoDB" id="7686359at2"/>
<keyword evidence="5" id="KW-0067">ATP-binding</keyword>
<gene>
    <name evidence="9" type="ORF">TRIHO_05320</name>
</gene>
<dbReference type="Gene3D" id="3.40.980.20">
    <property type="entry name" value="Four-carbon acid sugar kinase, nucleotide binding domain"/>
    <property type="match status" value="1"/>
</dbReference>
<dbReference type="InterPro" id="IPR010737">
    <property type="entry name" value="4-carb_acid_sugar_kinase_N"/>
</dbReference>
<dbReference type="GO" id="GO:0005524">
    <property type="term" value="F:ATP binding"/>
    <property type="evidence" value="ECO:0007669"/>
    <property type="project" value="UniProtKB-KW"/>
</dbReference>
<keyword evidence="3" id="KW-0547">Nucleotide-binding</keyword>
<dbReference type="SUPFAM" id="SSF142764">
    <property type="entry name" value="YgbK-like"/>
    <property type="match status" value="1"/>
</dbReference>
<dbReference type="GO" id="GO:0016301">
    <property type="term" value="F:kinase activity"/>
    <property type="evidence" value="ECO:0007669"/>
    <property type="project" value="UniProtKB-KW"/>
</dbReference>
<feature type="domain" description="Four-carbon acid sugar kinase nucleotide binding" evidence="8">
    <location>
        <begin position="285"/>
        <end position="458"/>
    </location>
</feature>
<evidence type="ECO:0000256" key="4">
    <source>
        <dbReference type="ARBA" id="ARBA00022777"/>
    </source>
</evidence>
<keyword evidence="10" id="KW-1185">Reference proteome</keyword>
<evidence type="ECO:0000313" key="9">
    <source>
        <dbReference type="EMBL" id="KUP94606.1"/>
    </source>
</evidence>
<dbReference type="InterPro" id="IPR042213">
    <property type="entry name" value="NBD_C_sf"/>
</dbReference>
<comment type="caution">
    <text evidence="9">The sequence shown here is derived from an EMBL/GenBank/DDBJ whole genome shotgun (WGS) entry which is preliminary data.</text>
</comment>
<evidence type="ECO:0000256" key="5">
    <source>
        <dbReference type="ARBA" id="ARBA00022840"/>
    </source>
</evidence>
<dbReference type="PATRIC" id="fig|1768241.3.peg.541"/>
<name>A0A132C268_9RHOB</name>
<evidence type="ECO:0000256" key="6">
    <source>
        <dbReference type="ARBA" id="ARBA00023277"/>
    </source>
</evidence>
<evidence type="ECO:0000259" key="8">
    <source>
        <dbReference type="Pfam" id="PF17042"/>
    </source>
</evidence>
<dbReference type="AlphaFoldDB" id="A0A132C268"/>
<protein>
    <recommendedName>
        <fullName evidence="11">Type III effector</fullName>
    </recommendedName>
</protein>
<reference evidence="9 10" key="1">
    <citation type="submission" date="2015-12" db="EMBL/GenBank/DDBJ databases">
        <title>Genome sequence of the marine Rhodobacteraceae strain O3.65, Candidatus Tritonibacter horizontis.</title>
        <authorList>
            <person name="Poehlein A."/>
            <person name="Giebel H.A."/>
            <person name="Voget S."/>
            <person name="Brinkhoff T."/>
        </authorList>
    </citation>
    <scope>NUCLEOTIDE SEQUENCE [LARGE SCALE GENOMIC DNA]</scope>
    <source>
        <strain evidence="9 10">O3.65</strain>
    </source>
</reference>
<comment type="similarity">
    <text evidence="1">Belongs to the four-carbon acid sugar kinase family.</text>
</comment>
<accession>A0A132C268</accession>
<dbReference type="Proteomes" id="UP000068382">
    <property type="component" value="Unassembled WGS sequence"/>
</dbReference>
<evidence type="ECO:0000256" key="2">
    <source>
        <dbReference type="ARBA" id="ARBA00022679"/>
    </source>
</evidence>
<feature type="domain" description="Four-carbon acid sugar kinase N-terminal" evidence="7">
    <location>
        <begin position="42"/>
        <end position="259"/>
    </location>
</feature>
<dbReference type="Gene3D" id="3.40.50.10840">
    <property type="entry name" value="Putative sugar-binding, N-terminal domain"/>
    <property type="match status" value="1"/>
</dbReference>
<dbReference type="Pfam" id="PF07005">
    <property type="entry name" value="SBD_N"/>
    <property type="match status" value="1"/>
</dbReference>
<dbReference type="InterPro" id="IPR037051">
    <property type="entry name" value="4-carb_acid_sugar_kinase_N_sf"/>
</dbReference>
<evidence type="ECO:0008006" key="11">
    <source>
        <dbReference type="Google" id="ProtNLM"/>
    </source>
</evidence>
<dbReference type="EMBL" id="LPUY01000012">
    <property type="protein sequence ID" value="KUP94606.1"/>
    <property type="molecule type" value="Genomic_DNA"/>
</dbReference>
<dbReference type="InterPro" id="IPR031475">
    <property type="entry name" value="NBD_C"/>
</dbReference>
<dbReference type="Pfam" id="PF17042">
    <property type="entry name" value="NBD_C"/>
    <property type="match status" value="1"/>
</dbReference>
<evidence type="ECO:0000313" key="10">
    <source>
        <dbReference type="Proteomes" id="UP000068382"/>
    </source>
</evidence>
<keyword evidence="6" id="KW-0119">Carbohydrate metabolism</keyword>
<evidence type="ECO:0000259" key="7">
    <source>
        <dbReference type="Pfam" id="PF07005"/>
    </source>
</evidence>
<evidence type="ECO:0000256" key="1">
    <source>
        <dbReference type="ARBA" id="ARBA00005715"/>
    </source>
</evidence>
<organism evidence="9 10">
    <name type="scientific">Tritonibacter horizontis</name>
    <dbReference type="NCBI Taxonomy" id="1768241"/>
    <lineage>
        <taxon>Bacteria</taxon>
        <taxon>Pseudomonadati</taxon>
        <taxon>Pseudomonadota</taxon>
        <taxon>Alphaproteobacteria</taxon>
        <taxon>Rhodobacterales</taxon>
        <taxon>Paracoccaceae</taxon>
        <taxon>Tritonibacter</taxon>
    </lineage>
</organism>
<keyword evidence="4" id="KW-0418">Kinase</keyword>
<keyword evidence="2" id="KW-0808">Transferase</keyword>
<evidence type="ECO:0000256" key="3">
    <source>
        <dbReference type="ARBA" id="ARBA00022741"/>
    </source>
</evidence>